<accession>G5AHQ4</accession>
<evidence type="ECO:0000256" key="5">
    <source>
        <dbReference type="RuleBase" id="RU367124"/>
    </source>
</evidence>
<dbReference type="GeneID" id="20642982"/>
<keyword evidence="7" id="KW-1185">Reference proteome</keyword>
<sequence>MRVFQLALLAAAALLATASASVPPTEVSKVTVPETPTWNRAFASEDNTKRSLRTDKLSQATLVKQYYSERNEFADWFLKGKGHPYMYGELGMAKEGVGSKAYLKLMRYVDYFEQYKAIAMKIRFHV</sequence>
<dbReference type="Pfam" id="PF16810">
    <property type="entry name" value="RXLR"/>
    <property type="match status" value="1"/>
</dbReference>
<evidence type="ECO:0000313" key="6">
    <source>
        <dbReference type="EMBL" id="EGZ04975.1"/>
    </source>
</evidence>
<comment type="domain">
    <text evidence="5">The RxLR-dEER motif acts to carry the protein into the host cell cytoplasm through binding to cell surface phosphatidylinositol-3-phosphate.</text>
</comment>
<keyword evidence="4 5" id="KW-0732">Signal</keyword>
<reference evidence="6 7" key="1">
    <citation type="journal article" date="2006" name="Science">
        <title>Phytophthora genome sequences uncover evolutionary origins and mechanisms of pathogenesis.</title>
        <authorList>
            <person name="Tyler B.M."/>
            <person name="Tripathy S."/>
            <person name="Zhang X."/>
            <person name="Dehal P."/>
            <person name="Jiang R.H."/>
            <person name="Aerts A."/>
            <person name="Arredondo F.D."/>
            <person name="Baxter L."/>
            <person name="Bensasson D."/>
            <person name="Beynon J.L."/>
            <person name="Chapman J."/>
            <person name="Damasceno C.M."/>
            <person name="Dorrance A.E."/>
            <person name="Dou D."/>
            <person name="Dickerman A.W."/>
            <person name="Dubchak I.L."/>
            <person name="Garbelotto M."/>
            <person name="Gijzen M."/>
            <person name="Gordon S.G."/>
            <person name="Govers F."/>
            <person name="Grunwald N.J."/>
            <person name="Huang W."/>
            <person name="Ivors K.L."/>
            <person name="Jones R.W."/>
            <person name="Kamoun S."/>
            <person name="Krampis K."/>
            <person name="Lamour K.H."/>
            <person name="Lee M.K."/>
            <person name="McDonald W.H."/>
            <person name="Medina M."/>
            <person name="Meijer H.J."/>
            <person name="Nordberg E.K."/>
            <person name="Maclean D.J."/>
            <person name="Ospina-Giraldo M.D."/>
            <person name="Morris P.F."/>
            <person name="Phuntumart V."/>
            <person name="Putnam N.H."/>
            <person name="Rash S."/>
            <person name="Rose J.K."/>
            <person name="Sakihama Y."/>
            <person name="Salamov A.A."/>
            <person name="Savidor A."/>
            <person name="Scheuring C.F."/>
            <person name="Smith B.M."/>
            <person name="Sobral B.W."/>
            <person name="Terry A."/>
            <person name="Torto-Alalibo T.A."/>
            <person name="Win J."/>
            <person name="Xu Z."/>
            <person name="Zhang H."/>
            <person name="Grigoriev I.V."/>
            <person name="Rokhsar D.S."/>
            <person name="Boore J.L."/>
        </authorList>
    </citation>
    <scope>NUCLEOTIDE SEQUENCE [LARGE SCALE GENOMIC DNA]</scope>
    <source>
        <strain evidence="6 7">P6497</strain>
    </source>
</reference>
<feature type="signal peptide" evidence="5">
    <location>
        <begin position="1"/>
        <end position="20"/>
    </location>
</feature>
<evidence type="ECO:0000313" key="7">
    <source>
        <dbReference type="Proteomes" id="UP000002640"/>
    </source>
</evidence>
<dbReference type="KEGG" id="psoj:PHYSODRAFT_308016"/>
<keyword evidence="3 5" id="KW-0964">Secreted</keyword>
<dbReference type="EMBL" id="JH159171">
    <property type="protein sequence ID" value="EGZ04975.1"/>
    <property type="molecule type" value="Genomic_DNA"/>
</dbReference>
<evidence type="ECO:0000256" key="1">
    <source>
        <dbReference type="ARBA" id="ARBA00004613"/>
    </source>
</evidence>
<dbReference type="AlphaFoldDB" id="G5AHQ4"/>
<dbReference type="RefSeq" id="XP_009539605.1">
    <property type="nucleotide sequence ID" value="XM_009541310.1"/>
</dbReference>
<dbReference type="InParanoid" id="G5AHQ4"/>
<dbReference type="Proteomes" id="UP000002640">
    <property type="component" value="Unassembled WGS sequence"/>
</dbReference>
<proteinExistence type="inferred from homology"/>
<feature type="chain" id="PRO_5044986147" description="RxLR effector protein" evidence="5">
    <location>
        <begin position="21"/>
        <end position="126"/>
    </location>
</feature>
<gene>
    <name evidence="6" type="ORF">PHYSODRAFT_308016</name>
</gene>
<evidence type="ECO:0000256" key="4">
    <source>
        <dbReference type="ARBA" id="ARBA00022729"/>
    </source>
</evidence>
<dbReference type="InterPro" id="IPR031825">
    <property type="entry name" value="RXLR"/>
</dbReference>
<evidence type="ECO:0000256" key="3">
    <source>
        <dbReference type="ARBA" id="ARBA00022525"/>
    </source>
</evidence>
<comment type="similarity">
    <text evidence="2 5">Belongs to the RxLR effector family.</text>
</comment>
<name>G5AHQ4_PHYSP</name>
<evidence type="ECO:0000256" key="2">
    <source>
        <dbReference type="ARBA" id="ARBA00010400"/>
    </source>
</evidence>
<organism evidence="6 7">
    <name type="scientific">Phytophthora sojae (strain P6497)</name>
    <name type="common">Soybean stem and root rot agent</name>
    <name type="synonym">Phytophthora megasperma f. sp. glycines</name>
    <dbReference type="NCBI Taxonomy" id="1094619"/>
    <lineage>
        <taxon>Eukaryota</taxon>
        <taxon>Sar</taxon>
        <taxon>Stramenopiles</taxon>
        <taxon>Oomycota</taxon>
        <taxon>Peronosporomycetes</taxon>
        <taxon>Peronosporales</taxon>
        <taxon>Peronosporaceae</taxon>
        <taxon>Phytophthora</taxon>
    </lineage>
</organism>
<protein>
    <recommendedName>
        <fullName evidence="5">RxLR effector protein</fullName>
    </recommendedName>
</protein>
<comment type="function">
    <text evidence="5">Effector that suppresses plant defense responses during pathogen infection.</text>
</comment>
<comment type="subcellular location">
    <subcellularLocation>
        <location evidence="1 5">Secreted</location>
    </subcellularLocation>
</comment>